<dbReference type="SMART" id="SM00066">
    <property type="entry name" value="GAL4"/>
    <property type="match status" value="1"/>
</dbReference>
<dbReference type="EMBL" id="AMGY01000001">
    <property type="protein sequence ID" value="EXJ92366.1"/>
    <property type="molecule type" value="Genomic_DNA"/>
</dbReference>
<dbReference type="AlphaFoldDB" id="W9YT04"/>
<evidence type="ECO:0000313" key="8">
    <source>
        <dbReference type="EMBL" id="EXJ92366.1"/>
    </source>
</evidence>
<dbReference type="eggNOG" id="ENOG502SPBP">
    <property type="taxonomic scope" value="Eukaryota"/>
</dbReference>
<comment type="caution">
    <text evidence="8">The sequence shown here is derived from an EMBL/GenBank/DDBJ whole genome shotgun (WGS) entry which is preliminary data.</text>
</comment>
<keyword evidence="5" id="KW-0804">Transcription</keyword>
<evidence type="ECO:0000256" key="5">
    <source>
        <dbReference type="ARBA" id="ARBA00023163"/>
    </source>
</evidence>
<gene>
    <name evidence="8" type="ORF">A1O3_00916</name>
</gene>
<dbReference type="OrthoDB" id="4160768at2759"/>
<evidence type="ECO:0000256" key="1">
    <source>
        <dbReference type="ARBA" id="ARBA00022723"/>
    </source>
</evidence>
<proteinExistence type="predicted"/>
<sequence>MTSTGTQILDARACRACAAAKRRCGKQRPLCLRCRRKGIDCTYPPPKPSSFVLCGAADDTMSAGAAMLAFNPTPSTPSPCSPRATTDDGSLTLGLEVSGVDMGSGMGLGLGIFGAQPATLWFAGAETWEVDHGPLPGRTSFSFEDLKGVMATVHRWLAQFVKESSNPFIHPQLYRYRFPRSIQDAYAALSCHLNKTASNEQAIAQIIEDRVRELVEHGRATAAAGTRSATLDCLDHLARVQALLIYQLIGLYDCNIRLRHLAESHIPVLNSWMHQMVDHARCALSLDCAAILSCAEDDANTEASAGLSFSDLDIPGMHSDNLLWYSWILAESIRRTWLVASGVQGLYVTLQHRRARCMGAMMFTSRPGFWEARSAVHWMKQCSEVYGGLIRLTEADRLFAEAGPDEVNDFTMLVLQLSFGPERLERWGVENEE</sequence>
<dbReference type="Pfam" id="PF00172">
    <property type="entry name" value="Zn_clus"/>
    <property type="match status" value="1"/>
</dbReference>
<evidence type="ECO:0000256" key="3">
    <source>
        <dbReference type="ARBA" id="ARBA00023015"/>
    </source>
</evidence>
<keyword evidence="2" id="KW-0862">Zinc</keyword>
<keyword evidence="9" id="KW-1185">Reference proteome</keyword>
<keyword evidence="6" id="KW-0539">Nucleus</keyword>
<dbReference type="Gene3D" id="4.10.240.10">
    <property type="entry name" value="Zn(2)-C6 fungal-type DNA-binding domain"/>
    <property type="match status" value="1"/>
</dbReference>
<evidence type="ECO:0000256" key="6">
    <source>
        <dbReference type="ARBA" id="ARBA00023242"/>
    </source>
</evidence>
<dbReference type="PROSITE" id="PS50048">
    <property type="entry name" value="ZN2_CY6_FUNGAL_2"/>
    <property type="match status" value="1"/>
</dbReference>
<evidence type="ECO:0000256" key="2">
    <source>
        <dbReference type="ARBA" id="ARBA00022833"/>
    </source>
</evidence>
<dbReference type="HOGENOM" id="CLU_024655_0_0_1"/>
<keyword evidence="1" id="KW-0479">Metal-binding</keyword>
<evidence type="ECO:0000313" key="9">
    <source>
        <dbReference type="Proteomes" id="UP000019478"/>
    </source>
</evidence>
<keyword evidence="3" id="KW-0805">Transcription regulation</keyword>
<protein>
    <recommendedName>
        <fullName evidence="7">Zn(2)-C6 fungal-type domain-containing protein</fullName>
    </recommendedName>
</protein>
<dbReference type="RefSeq" id="XP_007729256.1">
    <property type="nucleotide sequence ID" value="XM_007731066.1"/>
</dbReference>
<dbReference type="GO" id="GO:0000981">
    <property type="term" value="F:DNA-binding transcription factor activity, RNA polymerase II-specific"/>
    <property type="evidence" value="ECO:0007669"/>
    <property type="project" value="InterPro"/>
</dbReference>
<dbReference type="Proteomes" id="UP000019478">
    <property type="component" value="Unassembled WGS sequence"/>
</dbReference>
<dbReference type="PROSITE" id="PS00463">
    <property type="entry name" value="ZN2_CY6_FUNGAL_1"/>
    <property type="match status" value="1"/>
</dbReference>
<dbReference type="PANTHER" id="PTHR47660">
    <property type="entry name" value="TRANSCRIPTION FACTOR WITH C2H2 AND ZN(2)-CYS(6) DNA BINDING DOMAIN (EUROFUNG)-RELATED-RELATED"/>
    <property type="match status" value="1"/>
</dbReference>
<dbReference type="STRING" id="1182542.W9YT04"/>
<dbReference type="GeneID" id="19165056"/>
<reference evidence="8 9" key="1">
    <citation type="submission" date="2013-03" db="EMBL/GenBank/DDBJ databases">
        <title>The Genome Sequence of Capronia epimyces CBS 606.96.</title>
        <authorList>
            <consortium name="The Broad Institute Genomics Platform"/>
            <person name="Cuomo C."/>
            <person name="de Hoog S."/>
            <person name="Gorbushina A."/>
            <person name="Walker B."/>
            <person name="Young S.K."/>
            <person name="Zeng Q."/>
            <person name="Gargeya S."/>
            <person name="Fitzgerald M."/>
            <person name="Haas B."/>
            <person name="Abouelleil A."/>
            <person name="Allen A.W."/>
            <person name="Alvarado L."/>
            <person name="Arachchi H.M."/>
            <person name="Berlin A.M."/>
            <person name="Chapman S.B."/>
            <person name="Gainer-Dewar J."/>
            <person name="Goldberg J."/>
            <person name="Griggs A."/>
            <person name="Gujja S."/>
            <person name="Hansen M."/>
            <person name="Howarth C."/>
            <person name="Imamovic A."/>
            <person name="Ireland A."/>
            <person name="Larimer J."/>
            <person name="McCowan C."/>
            <person name="Murphy C."/>
            <person name="Pearson M."/>
            <person name="Poon T.W."/>
            <person name="Priest M."/>
            <person name="Roberts A."/>
            <person name="Saif S."/>
            <person name="Shea T."/>
            <person name="Sisk P."/>
            <person name="Sykes S."/>
            <person name="Wortman J."/>
            <person name="Nusbaum C."/>
            <person name="Birren B."/>
        </authorList>
    </citation>
    <scope>NUCLEOTIDE SEQUENCE [LARGE SCALE GENOMIC DNA]</scope>
    <source>
        <strain evidence="8 9">CBS 606.96</strain>
    </source>
</reference>
<evidence type="ECO:0000259" key="7">
    <source>
        <dbReference type="PROSITE" id="PS50048"/>
    </source>
</evidence>
<name>W9YT04_9EURO</name>
<accession>W9YT04</accession>
<evidence type="ECO:0000256" key="4">
    <source>
        <dbReference type="ARBA" id="ARBA00023125"/>
    </source>
</evidence>
<keyword evidence="4" id="KW-0238">DNA-binding</keyword>
<dbReference type="InterPro" id="IPR001138">
    <property type="entry name" value="Zn2Cys6_DnaBD"/>
</dbReference>
<dbReference type="InterPro" id="IPR036864">
    <property type="entry name" value="Zn2-C6_fun-type_DNA-bd_sf"/>
</dbReference>
<dbReference type="SUPFAM" id="SSF57701">
    <property type="entry name" value="Zn2/Cys6 DNA-binding domain"/>
    <property type="match status" value="1"/>
</dbReference>
<organism evidence="8 9">
    <name type="scientific">Capronia epimyces CBS 606.96</name>
    <dbReference type="NCBI Taxonomy" id="1182542"/>
    <lineage>
        <taxon>Eukaryota</taxon>
        <taxon>Fungi</taxon>
        <taxon>Dikarya</taxon>
        <taxon>Ascomycota</taxon>
        <taxon>Pezizomycotina</taxon>
        <taxon>Eurotiomycetes</taxon>
        <taxon>Chaetothyriomycetidae</taxon>
        <taxon>Chaetothyriales</taxon>
        <taxon>Herpotrichiellaceae</taxon>
        <taxon>Capronia</taxon>
    </lineage>
</organism>
<feature type="domain" description="Zn(2)-C6 fungal-type" evidence="7">
    <location>
        <begin position="13"/>
        <end position="43"/>
    </location>
</feature>
<dbReference type="GO" id="GO:0003677">
    <property type="term" value="F:DNA binding"/>
    <property type="evidence" value="ECO:0007669"/>
    <property type="project" value="UniProtKB-KW"/>
</dbReference>
<dbReference type="GO" id="GO:0008270">
    <property type="term" value="F:zinc ion binding"/>
    <property type="evidence" value="ECO:0007669"/>
    <property type="project" value="InterPro"/>
</dbReference>